<evidence type="ECO:0000256" key="4">
    <source>
        <dbReference type="ARBA" id="ARBA00022692"/>
    </source>
</evidence>
<evidence type="ECO:0000256" key="9">
    <source>
        <dbReference type="RuleBase" id="RU003357"/>
    </source>
</evidence>
<keyword evidence="12" id="KW-0675">Receptor</keyword>
<evidence type="ECO:0000256" key="3">
    <source>
        <dbReference type="ARBA" id="ARBA00022452"/>
    </source>
</evidence>
<accession>A0A246K4N6</accession>
<dbReference type="OrthoDB" id="9760333at2"/>
<dbReference type="GO" id="GO:0009279">
    <property type="term" value="C:cell outer membrane"/>
    <property type="evidence" value="ECO:0007669"/>
    <property type="project" value="UniProtKB-SubCell"/>
</dbReference>
<evidence type="ECO:0000256" key="5">
    <source>
        <dbReference type="ARBA" id="ARBA00023077"/>
    </source>
</evidence>
<dbReference type="Gene3D" id="2.40.170.20">
    <property type="entry name" value="TonB-dependent receptor, beta-barrel domain"/>
    <property type="match status" value="1"/>
</dbReference>
<dbReference type="InterPro" id="IPR036942">
    <property type="entry name" value="Beta-barrel_TonB_sf"/>
</dbReference>
<comment type="similarity">
    <text evidence="8 9">Belongs to the TonB-dependent receptor family.</text>
</comment>
<dbReference type="Gene3D" id="2.170.130.10">
    <property type="entry name" value="TonB-dependent receptor, plug domain"/>
    <property type="match status" value="1"/>
</dbReference>
<feature type="domain" description="TonB-dependent receptor-like beta-barrel" evidence="10">
    <location>
        <begin position="229"/>
        <end position="755"/>
    </location>
</feature>
<gene>
    <name evidence="12" type="ORF">CDQ91_00515</name>
</gene>
<dbReference type="AlphaFoldDB" id="A0A246K4N6"/>
<dbReference type="InterPro" id="IPR000531">
    <property type="entry name" value="Beta-barrel_TonB"/>
</dbReference>
<evidence type="ECO:0000256" key="2">
    <source>
        <dbReference type="ARBA" id="ARBA00022448"/>
    </source>
</evidence>
<evidence type="ECO:0000313" key="12">
    <source>
        <dbReference type="EMBL" id="OWR00952.1"/>
    </source>
</evidence>
<dbReference type="PANTHER" id="PTHR32552">
    <property type="entry name" value="FERRICHROME IRON RECEPTOR-RELATED"/>
    <property type="match status" value="1"/>
</dbReference>
<dbReference type="PANTHER" id="PTHR32552:SF83">
    <property type="entry name" value="BLR3904 PROTEIN"/>
    <property type="match status" value="1"/>
</dbReference>
<evidence type="ECO:0000259" key="10">
    <source>
        <dbReference type="Pfam" id="PF00593"/>
    </source>
</evidence>
<dbReference type="PROSITE" id="PS52016">
    <property type="entry name" value="TONB_DEPENDENT_REC_3"/>
    <property type="match status" value="1"/>
</dbReference>
<dbReference type="SUPFAM" id="SSF56935">
    <property type="entry name" value="Porins"/>
    <property type="match status" value="1"/>
</dbReference>
<dbReference type="Proteomes" id="UP000197097">
    <property type="component" value="Unassembled WGS sequence"/>
</dbReference>
<keyword evidence="4 8" id="KW-0812">Transmembrane</keyword>
<keyword evidence="13" id="KW-1185">Reference proteome</keyword>
<evidence type="ECO:0000256" key="1">
    <source>
        <dbReference type="ARBA" id="ARBA00004571"/>
    </source>
</evidence>
<keyword evidence="3 8" id="KW-1134">Transmembrane beta strand</keyword>
<evidence type="ECO:0000313" key="13">
    <source>
        <dbReference type="Proteomes" id="UP000197097"/>
    </source>
</evidence>
<dbReference type="InterPro" id="IPR039426">
    <property type="entry name" value="TonB-dep_rcpt-like"/>
</dbReference>
<proteinExistence type="inferred from homology"/>
<protein>
    <submittedName>
        <fullName evidence="12">TonB-dependent siderophore receptor</fullName>
    </submittedName>
</protein>
<keyword evidence="6 8" id="KW-0472">Membrane</keyword>
<evidence type="ECO:0000256" key="8">
    <source>
        <dbReference type="PROSITE-ProRule" id="PRU01360"/>
    </source>
</evidence>
<dbReference type="EMBL" id="NISJ01000001">
    <property type="protein sequence ID" value="OWR00952.1"/>
    <property type="molecule type" value="Genomic_DNA"/>
</dbReference>
<dbReference type="InterPro" id="IPR037066">
    <property type="entry name" value="Plug_dom_sf"/>
</dbReference>
<evidence type="ECO:0000256" key="7">
    <source>
        <dbReference type="ARBA" id="ARBA00023237"/>
    </source>
</evidence>
<dbReference type="GO" id="GO:0015344">
    <property type="term" value="F:siderophore uptake transmembrane transporter activity"/>
    <property type="evidence" value="ECO:0007669"/>
    <property type="project" value="TreeGrafter"/>
</dbReference>
<keyword evidence="5 9" id="KW-0798">TonB box</keyword>
<keyword evidence="7 8" id="KW-0998">Cell outer membrane</keyword>
<dbReference type="InterPro" id="IPR012910">
    <property type="entry name" value="Plug_dom"/>
</dbReference>
<sequence length="787" mass="84240">MSCVGSIISAPVMAADIGADAGAEQNERDRREERESIIVNGQHYQTQQESPKSTRSVRDTPQTVTVITGETIEQQNLLTLRDMLSTVPGITFGAAEGGSPPADSITLRGYSAGSDITQDGVRDSGAYNRSDNFNMEQLEIVNGANSVYGGSGSVGGSINIVTKRPLAETRVVGSAGIGTDNYYRGSIDANVRASDMLAFRLNAMVHKNDVPGRDVEKYERWGVAPSVTLGVGGPTSLTLQYLHQEDDNIPQYGVPYYTVAGGMIPGVDRSDYFGYRNIDTQDITVDQATLTFEHEISDAVSIRNLSRWQQVSQLTIVGPPQGTYCLATGVTPTGGSCTVNVTGIGNVTVPNGYYLVGGPRGNLRDSQNEIMYNQLDLRAVFNTGAIEHTLVAGASASWEKYTLSTGNVYRNPNGTVANAAFPLINFGNPNEIVPGPAGPGRVYGSNVYTGPVNFFESGRQRGEVDNYAVYLFDAMKIGKFEINGGVRWEHNSGNYRTDAGAAATLTTPQGAIVPGPILSNSADLFSYRLGLVFKPVEAVTLYAAFGNSKTPSISAVNGACTTVTCNVDPETARNYEIGAKAEVAGGKLLLAASLFRNERNQYKVASNDVDSPDQVLDGKSRVDGIALSVIGKITPQWSITANYTYLDGSLRQSVSDLCLANPGTTGCANSVTVPDPARGAAFQQTPKHSGSLFTTYEFPFGLTLGYSMTYQGSFALNLPTLAAPTVYRSKDYLIHSAYVAYSVTDSLKAQLNVKNFTDELYFTRIRSNGWAAPGDARAAIFSLSYTY</sequence>
<dbReference type="Pfam" id="PF07715">
    <property type="entry name" value="Plug"/>
    <property type="match status" value="1"/>
</dbReference>
<dbReference type="Pfam" id="PF00593">
    <property type="entry name" value="TonB_dep_Rec_b-barrel"/>
    <property type="match status" value="1"/>
</dbReference>
<reference evidence="12 13" key="1">
    <citation type="journal article" date="2002" name="Int. J. Syst. Evol. Microbiol.">
        <title>Sphingopyxis witflariensis sp. nov., isolated from activated sludge.</title>
        <authorList>
            <person name="Kampfer P."/>
            <person name="Witzenberger R."/>
            <person name="Denner E.B."/>
            <person name="Busse H.J."/>
            <person name="Neef A."/>
        </authorList>
    </citation>
    <scope>NUCLEOTIDE SEQUENCE [LARGE SCALE GENOMIC DNA]</scope>
    <source>
        <strain evidence="12 13">DSM 14551</strain>
    </source>
</reference>
<evidence type="ECO:0000259" key="11">
    <source>
        <dbReference type="Pfam" id="PF07715"/>
    </source>
</evidence>
<organism evidence="12 13">
    <name type="scientific">Sphingopyxis witflariensis</name>
    <dbReference type="NCBI Taxonomy" id="173675"/>
    <lineage>
        <taxon>Bacteria</taxon>
        <taxon>Pseudomonadati</taxon>
        <taxon>Pseudomonadota</taxon>
        <taxon>Alphaproteobacteria</taxon>
        <taxon>Sphingomonadales</taxon>
        <taxon>Sphingomonadaceae</taxon>
        <taxon>Sphingopyxis</taxon>
    </lineage>
</organism>
<feature type="domain" description="TonB-dependent receptor plug" evidence="11">
    <location>
        <begin position="57"/>
        <end position="156"/>
    </location>
</feature>
<keyword evidence="2 8" id="KW-0813">Transport</keyword>
<dbReference type="CDD" id="cd01347">
    <property type="entry name" value="ligand_gated_channel"/>
    <property type="match status" value="1"/>
</dbReference>
<name>A0A246K4N6_9SPHN</name>
<evidence type="ECO:0000256" key="6">
    <source>
        <dbReference type="ARBA" id="ARBA00023136"/>
    </source>
</evidence>
<comment type="subcellular location">
    <subcellularLocation>
        <location evidence="1 8">Cell outer membrane</location>
        <topology evidence="1 8">Multi-pass membrane protein</topology>
    </subcellularLocation>
</comment>
<comment type="caution">
    <text evidence="12">The sequence shown here is derived from an EMBL/GenBank/DDBJ whole genome shotgun (WGS) entry which is preliminary data.</text>
</comment>